<dbReference type="EMBL" id="HACG01011335">
    <property type="protein sequence ID" value="CEK58200.1"/>
    <property type="molecule type" value="Transcribed_RNA"/>
</dbReference>
<organism evidence="1">
    <name type="scientific">Arion vulgaris</name>
    <dbReference type="NCBI Taxonomy" id="1028688"/>
    <lineage>
        <taxon>Eukaryota</taxon>
        <taxon>Metazoa</taxon>
        <taxon>Spiralia</taxon>
        <taxon>Lophotrochozoa</taxon>
        <taxon>Mollusca</taxon>
        <taxon>Gastropoda</taxon>
        <taxon>Heterobranchia</taxon>
        <taxon>Euthyneura</taxon>
        <taxon>Panpulmonata</taxon>
        <taxon>Eupulmonata</taxon>
        <taxon>Stylommatophora</taxon>
        <taxon>Helicina</taxon>
        <taxon>Arionoidea</taxon>
        <taxon>Arionidae</taxon>
        <taxon>Arion</taxon>
    </lineage>
</organism>
<proteinExistence type="predicted"/>
<dbReference type="AlphaFoldDB" id="A0A0B6YRQ6"/>
<gene>
    <name evidence="1" type="primary">ORF32303</name>
</gene>
<sequence length="93" mass="10476">MVKLKINNHLLPMEECLSYLGITMDSRLTWKIQIDKVGKRAQQRIGIMNKLAGTTWGTDGSILKRLYTGRVQSVLEDGIAAWATIPKTQFVKS</sequence>
<evidence type="ECO:0000313" key="1">
    <source>
        <dbReference type="EMBL" id="CEK58200.1"/>
    </source>
</evidence>
<name>A0A0B6YRQ6_9EUPU</name>
<accession>A0A0B6YRQ6</accession>
<reference evidence="1" key="1">
    <citation type="submission" date="2014-12" db="EMBL/GenBank/DDBJ databases">
        <title>Insight into the proteome of Arion vulgaris.</title>
        <authorList>
            <person name="Aradska J."/>
            <person name="Bulat T."/>
            <person name="Smidak R."/>
            <person name="Sarate P."/>
            <person name="Gangsoo J."/>
            <person name="Sialana F."/>
            <person name="Bilban M."/>
            <person name="Lubec G."/>
        </authorList>
    </citation>
    <scope>NUCLEOTIDE SEQUENCE</scope>
    <source>
        <tissue evidence="1">Skin</tissue>
    </source>
</reference>
<evidence type="ECO:0008006" key="2">
    <source>
        <dbReference type="Google" id="ProtNLM"/>
    </source>
</evidence>
<protein>
    <recommendedName>
        <fullName evidence="2">Reverse transcriptase domain-containing protein</fullName>
    </recommendedName>
</protein>